<dbReference type="InterPro" id="IPR002156">
    <property type="entry name" value="RNaseH_domain"/>
</dbReference>
<dbReference type="AlphaFoldDB" id="A0A8S9LLQ2"/>
<dbReference type="Proteomes" id="UP000712281">
    <property type="component" value="Unassembled WGS sequence"/>
</dbReference>
<gene>
    <name evidence="3" type="ORF">F2Q68_00043422</name>
</gene>
<dbReference type="GO" id="GO:0004523">
    <property type="term" value="F:RNA-DNA hybrid ribonuclease activity"/>
    <property type="evidence" value="ECO:0007669"/>
    <property type="project" value="InterPro"/>
</dbReference>
<feature type="non-terminal residue" evidence="3">
    <location>
        <position position="1"/>
    </location>
</feature>
<evidence type="ECO:0000259" key="2">
    <source>
        <dbReference type="Pfam" id="PF13966"/>
    </source>
</evidence>
<evidence type="ECO:0008006" key="5">
    <source>
        <dbReference type="Google" id="ProtNLM"/>
    </source>
</evidence>
<accession>A0A8S9LLQ2</accession>
<feature type="domain" description="RNase H type-1" evidence="1">
    <location>
        <begin position="184"/>
        <end position="301"/>
    </location>
</feature>
<organism evidence="3 4">
    <name type="scientific">Brassica cretica</name>
    <name type="common">Mustard</name>
    <dbReference type="NCBI Taxonomy" id="69181"/>
    <lineage>
        <taxon>Eukaryota</taxon>
        <taxon>Viridiplantae</taxon>
        <taxon>Streptophyta</taxon>
        <taxon>Embryophyta</taxon>
        <taxon>Tracheophyta</taxon>
        <taxon>Spermatophyta</taxon>
        <taxon>Magnoliopsida</taxon>
        <taxon>eudicotyledons</taxon>
        <taxon>Gunneridae</taxon>
        <taxon>Pentapetalae</taxon>
        <taxon>rosids</taxon>
        <taxon>malvids</taxon>
        <taxon>Brassicales</taxon>
        <taxon>Brassicaceae</taxon>
        <taxon>Brassiceae</taxon>
        <taxon>Brassica</taxon>
    </lineage>
</organism>
<dbReference type="EMBL" id="QGKW02000276">
    <property type="protein sequence ID" value="KAF2606193.1"/>
    <property type="molecule type" value="Genomic_DNA"/>
</dbReference>
<dbReference type="InterPro" id="IPR026960">
    <property type="entry name" value="RVT-Znf"/>
</dbReference>
<dbReference type="InterPro" id="IPR036397">
    <property type="entry name" value="RNaseH_sf"/>
</dbReference>
<dbReference type="SUPFAM" id="SSF53098">
    <property type="entry name" value="Ribonuclease H-like"/>
    <property type="match status" value="1"/>
</dbReference>
<evidence type="ECO:0000259" key="1">
    <source>
        <dbReference type="Pfam" id="PF13456"/>
    </source>
</evidence>
<proteinExistence type="predicted"/>
<dbReference type="PANTHER" id="PTHR47074:SF11">
    <property type="entry name" value="REVERSE TRANSCRIPTASE-LIKE PROTEIN"/>
    <property type="match status" value="1"/>
</dbReference>
<reference evidence="3" key="1">
    <citation type="submission" date="2019-12" db="EMBL/GenBank/DDBJ databases">
        <title>Genome sequencing and annotation of Brassica cretica.</title>
        <authorList>
            <person name="Studholme D.J."/>
            <person name="Sarris P.F."/>
        </authorList>
    </citation>
    <scope>NUCLEOTIDE SEQUENCE</scope>
    <source>
        <strain evidence="3">PFS-001/15</strain>
        <tissue evidence="3">Leaf</tissue>
    </source>
</reference>
<comment type="caution">
    <text evidence="3">The sequence shown here is derived from an EMBL/GenBank/DDBJ whole genome shotgun (WGS) entry which is preliminary data.</text>
</comment>
<dbReference type="InterPro" id="IPR012337">
    <property type="entry name" value="RNaseH-like_sf"/>
</dbReference>
<protein>
    <recommendedName>
        <fullName evidence="5">RNase H type-1 domain-containing protein</fullName>
    </recommendedName>
</protein>
<evidence type="ECO:0000313" key="3">
    <source>
        <dbReference type="EMBL" id="KAF2606193.1"/>
    </source>
</evidence>
<feature type="domain" description="Reverse transcriptase zinc-binding" evidence="2">
    <location>
        <begin position="24"/>
        <end position="88"/>
    </location>
</feature>
<name>A0A8S9LLQ2_BRACR</name>
<dbReference type="GO" id="GO:0003676">
    <property type="term" value="F:nucleic acid binding"/>
    <property type="evidence" value="ECO:0007669"/>
    <property type="project" value="InterPro"/>
</dbReference>
<sequence length="316" mass="36355">KPTRGSLKDATQWRHDVNVYKDHFSTLRTWDQIRERGEEVSWSNLVWFPQRVPRHAFIVWLTFKDLLSTGVRMRAWGITQGCSHYSEQQSRDWSNTVASLRSRRHNNLDVILLKMVFHTTVYVTWKERNSRRHQGACLTTDTMLRRIDKAIRNRICSLKYTGSHKLEGLSHRWTTQPDCVRVRSDAAWHETKKVAGIGWTTEDRSRLSSFSLPERFVNSPLLAEGLALRAAILHCRELAIPRIRCESDSSQLVKALTEDGSFAELYGVVADIKSISSSFEFVFFTWISRESNRVADSLAKQVLSAELAIMVSTNSA</sequence>
<dbReference type="Pfam" id="PF13966">
    <property type="entry name" value="zf-RVT"/>
    <property type="match status" value="1"/>
</dbReference>
<dbReference type="InterPro" id="IPR044730">
    <property type="entry name" value="RNase_H-like_dom_plant"/>
</dbReference>
<dbReference type="InterPro" id="IPR052929">
    <property type="entry name" value="RNase_H-like_EbsB-rel"/>
</dbReference>
<dbReference type="Gene3D" id="3.30.420.10">
    <property type="entry name" value="Ribonuclease H-like superfamily/Ribonuclease H"/>
    <property type="match status" value="1"/>
</dbReference>
<dbReference type="Pfam" id="PF13456">
    <property type="entry name" value="RVT_3"/>
    <property type="match status" value="1"/>
</dbReference>
<dbReference type="PANTHER" id="PTHR47074">
    <property type="entry name" value="BNAC02G40300D PROTEIN"/>
    <property type="match status" value="1"/>
</dbReference>
<evidence type="ECO:0000313" key="4">
    <source>
        <dbReference type="Proteomes" id="UP000712281"/>
    </source>
</evidence>
<dbReference type="CDD" id="cd06222">
    <property type="entry name" value="RNase_H_like"/>
    <property type="match status" value="1"/>
</dbReference>